<dbReference type="Gene3D" id="3.40.50.1820">
    <property type="entry name" value="alpha/beta hydrolase"/>
    <property type="match status" value="1"/>
</dbReference>
<feature type="domain" description="AB hydrolase-1" evidence="2">
    <location>
        <begin position="30"/>
        <end position="134"/>
    </location>
</feature>
<evidence type="ECO:0000313" key="4">
    <source>
        <dbReference type="Proteomes" id="UP000316092"/>
    </source>
</evidence>
<accession>A0A553UIR1</accession>
<dbReference type="InterPro" id="IPR029058">
    <property type="entry name" value="AB_hydrolase_fold"/>
</dbReference>
<organism evidence="3 4">
    <name type="scientific">Deinococcus detaillensis</name>
    <dbReference type="NCBI Taxonomy" id="2592048"/>
    <lineage>
        <taxon>Bacteria</taxon>
        <taxon>Thermotogati</taxon>
        <taxon>Deinococcota</taxon>
        <taxon>Deinococci</taxon>
        <taxon>Deinococcales</taxon>
        <taxon>Deinococcaceae</taxon>
        <taxon>Deinococcus</taxon>
    </lineage>
</organism>
<keyword evidence="1 3" id="KW-0378">Hydrolase</keyword>
<dbReference type="AlphaFoldDB" id="A0A553UIR1"/>
<sequence>MTLTSRTLQTSRLKTAVLERPAMGEAKRRLLLVHGNVSDSEFFRDLMESLPNDIHAVAPDLRGYGDSEAKPIDATRGLKDWSDDLLVLLDALEWKDAHLLGWSMGGGVVMQVALSAPERVQSLTLVAPVSPYGFGGTHGADSTPNTPDFAGSGGGTVNAAFVPLITAGDRSDAPGSPRDVMRKFYFNAAQFQPDPQKEEAWVTSMLKTRTGDGFYPGDMTPSEHWPNVAPGTAGVANAFSSKYMNLSAFAELTPPPPVLWVRGDADAIVGDTSLFDLAQLGALGAVPGWPGADVCPPQPMLLQMRTVLERGEVNGGQWHELVLPGVGHSPFIEAPDEFGAAFLEHLNQS</sequence>
<dbReference type="PRINTS" id="PR00111">
    <property type="entry name" value="ABHYDROLASE"/>
</dbReference>
<gene>
    <name evidence="3" type="ORF">FNU79_17075</name>
</gene>
<dbReference type="InterPro" id="IPR050266">
    <property type="entry name" value="AB_hydrolase_sf"/>
</dbReference>
<dbReference type="GO" id="GO:0016020">
    <property type="term" value="C:membrane"/>
    <property type="evidence" value="ECO:0007669"/>
    <property type="project" value="TreeGrafter"/>
</dbReference>
<dbReference type="InterPro" id="IPR000639">
    <property type="entry name" value="Epox_hydrolase-like"/>
</dbReference>
<proteinExistence type="predicted"/>
<evidence type="ECO:0000256" key="1">
    <source>
        <dbReference type="ARBA" id="ARBA00022801"/>
    </source>
</evidence>
<evidence type="ECO:0000259" key="2">
    <source>
        <dbReference type="Pfam" id="PF00561"/>
    </source>
</evidence>
<comment type="caution">
    <text evidence="3">The sequence shown here is derived from an EMBL/GenBank/DDBJ whole genome shotgun (WGS) entry which is preliminary data.</text>
</comment>
<dbReference type="PRINTS" id="PR00412">
    <property type="entry name" value="EPOXHYDRLASE"/>
</dbReference>
<dbReference type="GO" id="GO:0016787">
    <property type="term" value="F:hydrolase activity"/>
    <property type="evidence" value="ECO:0007669"/>
    <property type="project" value="UniProtKB-KW"/>
</dbReference>
<name>A0A553UIR1_9DEIO</name>
<reference evidence="3 4" key="1">
    <citation type="submission" date="2019-07" db="EMBL/GenBank/DDBJ databases">
        <title>Deinococcus detaillus sp. nov., isolated from humus soil in Antarctica.</title>
        <authorList>
            <person name="Zhang K."/>
        </authorList>
    </citation>
    <scope>NUCLEOTIDE SEQUENCE [LARGE SCALE GENOMIC DNA]</scope>
    <source>
        <strain evidence="3 4">H1</strain>
    </source>
</reference>
<dbReference type="InterPro" id="IPR000073">
    <property type="entry name" value="AB_hydrolase_1"/>
</dbReference>
<dbReference type="Pfam" id="PF00561">
    <property type="entry name" value="Abhydrolase_1"/>
    <property type="match status" value="1"/>
</dbReference>
<keyword evidence="4" id="KW-1185">Reference proteome</keyword>
<dbReference type="EMBL" id="VKDB01000033">
    <property type="protein sequence ID" value="TSA80098.1"/>
    <property type="molecule type" value="Genomic_DNA"/>
</dbReference>
<dbReference type="OrthoDB" id="252464at2"/>
<evidence type="ECO:0000313" key="3">
    <source>
        <dbReference type="EMBL" id="TSA80098.1"/>
    </source>
</evidence>
<dbReference type="SUPFAM" id="SSF53474">
    <property type="entry name" value="alpha/beta-Hydrolases"/>
    <property type="match status" value="1"/>
</dbReference>
<dbReference type="Proteomes" id="UP000316092">
    <property type="component" value="Unassembled WGS sequence"/>
</dbReference>
<protein>
    <submittedName>
        <fullName evidence="3">Alpha/beta hydrolase</fullName>
    </submittedName>
</protein>
<dbReference type="PANTHER" id="PTHR43798">
    <property type="entry name" value="MONOACYLGLYCEROL LIPASE"/>
    <property type="match status" value="1"/>
</dbReference>
<dbReference type="PANTHER" id="PTHR43798:SF31">
    <property type="entry name" value="AB HYDROLASE SUPERFAMILY PROTEIN YCLE"/>
    <property type="match status" value="1"/>
</dbReference>
<dbReference type="RefSeq" id="WP_143722001.1">
    <property type="nucleotide sequence ID" value="NZ_VKDB01000033.1"/>
</dbReference>